<sequence>MKSTPTLKQLAGVVVSAAALLGAAPAMADTINFESHGPDIFAGGDTFAEAGYTMQVLDSIAGGGGFAGAIANGADPDTCSVAACPVGNNSMYYLGLNDGGLNIHRTDATAFSLHGLDYAFVAPVGGLPNFSYGQLVLTGTLAGGGTVRSAFDFQLQNGAGNYVFGAVPLGSAFGQATLSGLTVSACLFDGNGSCFNPAANQAQFAIDNLNVSAVPEPSAYAMLMLGLGGVAFAARRRVRQNGAAANLPVQA</sequence>
<accession>A0A7W2EWF6</accession>
<organism evidence="3 4">
    <name type="scientific">Rugamonas brunnea</name>
    <dbReference type="NCBI Taxonomy" id="2758569"/>
    <lineage>
        <taxon>Bacteria</taxon>
        <taxon>Pseudomonadati</taxon>
        <taxon>Pseudomonadota</taxon>
        <taxon>Betaproteobacteria</taxon>
        <taxon>Burkholderiales</taxon>
        <taxon>Oxalobacteraceae</taxon>
        <taxon>Telluria group</taxon>
        <taxon>Rugamonas</taxon>
    </lineage>
</organism>
<dbReference type="NCBIfam" id="NF038120">
    <property type="entry name" value="PEP_CTERM_QFxxD"/>
    <property type="match status" value="1"/>
</dbReference>
<feature type="domain" description="Ice-binding protein C-terminal" evidence="2">
    <location>
        <begin position="213"/>
        <end position="237"/>
    </location>
</feature>
<dbReference type="Proteomes" id="UP000534388">
    <property type="component" value="Unassembled WGS sequence"/>
</dbReference>
<reference evidence="3 4" key="1">
    <citation type="submission" date="2020-07" db="EMBL/GenBank/DDBJ databases">
        <title>Novel species isolated from subtropical streams in China.</title>
        <authorList>
            <person name="Lu H."/>
        </authorList>
    </citation>
    <scope>NUCLEOTIDE SEQUENCE [LARGE SCALE GENOMIC DNA]</scope>
    <source>
        <strain evidence="3 4">LX20W</strain>
    </source>
</reference>
<evidence type="ECO:0000259" key="2">
    <source>
        <dbReference type="Pfam" id="PF07589"/>
    </source>
</evidence>
<evidence type="ECO:0000313" key="4">
    <source>
        <dbReference type="Proteomes" id="UP000534388"/>
    </source>
</evidence>
<dbReference type="NCBIfam" id="TIGR02595">
    <property type="entry name" value="PEP_CTERM"/>
    <property type="match status" value="1"/>
</dbReference>
<feature type="chain" id="PRO_5031145628" evidence="1">
    <location>
        <begin position="29"/>
        <end position="251"/>
    </location>
</feature>
<dbReference type="EMBL" id="JACEZT010000020">
    <property type="protein sequence ID" value="MBA5639846.1"/>
    <property type="molecule type" value="Genomic_DNA"/>
</dbReference>
<evidence type="ECO:0000313" key="3">
    <source>
        <dbReference type="EMBL" id="MBA5639846.1"/>
    </source>
</evidence>
<proteinExistence type="predicted"/>
<evidence type="ECO:0000256" key="1">
    <source>
        <dbReference type="SAM" id="SignalP"/>
    </source>
</evidence>
<dbReference type="InterPro" id="IPR013424">
    <property type="entry name" value="Ice-binding_C"/>
</dbReference>
<gene>
    <name evidence="3" type="ORF">H3H37_22565</name>
</gene>
<comment type="caution">
    <text evidence="3">The sequence shown here is derived from an EMBL/GenBank/DDBJ whole genome shotgun (WGS) entry which is preliminary data.</text>
</comment>
<dbReference type="AlphaFoldDB" id="A0A7W2EWF6"/>
<keyword evidence="1" id="KW-0732">Signal</keyword>
<dbReference type="RefSeq" id="WP_182166753.1">
    <property type="nucleotide sequence ID" value="NZ_JACEZT010000020.1"/>
</dbReference>
<feature type="signal peptide" evidence="1">
    <location>
        <begin position="1"/>
        <end position="28"/>
    </location>
</feature>
<dbReference type="Pfam" id="PF07589">
    <property type="entry name" value="PEP-CTERM"/>
    <property type="match status" value="1"/>
</dbReference>
<name>A0A7W2EWF6_9BURK</name>
<keyword evidence="4" id="KW-1185">Reference proteome</keyword>
<protein>
    <submittedName>
        <fullName evidence="3">PEP-CTERM sorting domain-containing protein</fullName>
    </submittedName>
</protein>